<dbReference type="Proteomes" id="UP000231292">
    <property type="component" value="Unassembled WGS sequence"/>
</dbReference>
<dbReference type="PANTHER" id="PTHR30026">
    <property type="entry name" value="OUTER MEMBRANE PROTEIN TOLC"/>
    <property type="match status" value="1"/>
</dbReference>
<dbReference type="SUPFAM" id="SSF56954">
    <property type="entry name" value="Outer membrane efflux proteins (OEP)"/>
    <property type="match status" value="1"/>
</dbReference>
<gene>
    <name evidence="10" type="ORF">COX41_02415</name>
</gene>
<dbReference type="InterPro" id="IPR003423">
    <property type="entry name" value="OMP_efflux"/>
</dbReference>
<comment type="caution">
    <text evidence="10">The sequence shown here is derived from an EMBL/GenBank/DDBJ whole genome shotgun (WGS) entry which is preliminary data.</text>
</comment>
<evidence type="ECO:0000313" key="11">
    <source>
        <dbReference type="Proteomes" id="UP000231292"/>
    </source>
</evidence>
<keyword evidence="4" id="KW-1134">Transmembrane beta strand</keyword>
<evidence type="ECO:0000256" key="6">
    <source>
        <dbReference type="ARBA" id="ARBA00023136"/>
    </source>
</evidence>
<comment type="similarity">
    <text evidence="2">Belongs to the outer membrane factor (OMF) (TC 1.B.17) family.</text>
</comment>
<feature type="coiled-coil region" evidence="8">
    <location>
        <begin position="186"/>
        <end position="220"/>
    </location>
</feature>
<dbReference type="GO" id="GO:0015288">
    <property type="term" value="F:porin activity"/>
    <property type="evidence" value="ECO:0007669"/>
    <property type="project" value="TreeGrafter"/>
</dbReference>
<evidence type="ECO:0000256" key="2">
    <source>
        <dbReference type="ARBA" id="ARBA00007613"/>
    </source>
</evidence>
<evidence type="ECO:0000256" key="9">
    <source>
        <dbReference type="SAM" id="SignalP"/>
    </source>
</evidence>
<reference evidence="10 11" key="1">
    <citation type="submission" date="2017-09" db="EMBL/GenBank/DDBJ databases">
        <title>Depth-based differentiation of microbial function through sediment-hosted aquifers and enrichment of novel symbionts in the deep terrestrial subsurface.</title>
        <authorList>
            <person name="Probst A.J."/>
            <person name="Ladd B."/>
            <person name="Jarett J.K."/>
            <person name="Geller-Mcgrath D.E."/>
            <person name="Sieber C.M."/>
            <person name="Emerson J.B."/>
            <person name="Anantharaman K."/>
            <person name="Thomas B.C."/>
            <person name="Malmstrom R."/>
            <person name="Stieglmeier M."/>
            <person name="Klingl A."/>
            <person name="Woyke T."/>
            <person name="Ryan C.M."/>
            <person name="Banfield J.F."/>
        </authorList>
    </citation>
    <scope>NUCLEOTIDE SEQUENCE [LARGE SCALE GENOMIC DNA]</scope>
    <source>
        <strain evidence="10">CG23_combo_of_CG06-09_8_20_14_all_41_10</strain>
    </source>
</reference>
<dbReference type="GO" id="GO:0015562">
    <property type="term" value="F:efflux transmembrane transporter activity"/>
    <property type="evidence" value="ECO:0007669"/>
    <property type="project" value="InterPro"/>
</dbReference>
<dbReference type="GO" id="GO:1990281">
    <property type="term" value="C:efflux pump complex"/>
    <property type="evidence" value="ECO:0007669"/>
    <property type="project" value="TreeGrafter"/>
</dbReference>
<feature type="chain" id="PRO_5013728857" evidence="9">
    <location>
        <begin position="25"/>
        <end position="429"/>
    </location>
</feature>
<evidence type="ECO:0000256" key="7">
    <source>
        <dbReference type="ARBA" id="ARBA00023237"/>
    </source>
</evidence>
<evidence type="ECO:0000313" key="10">
    <source>
        <dbReference type="EMBL" id="PIP19522.1"/>
    </source>
</evidence>
<keyword evidence="5" id="KW-0812">Transmembrane</keyword>
<feature type="signal peptide" evidence="9">
    <location>
        <begin position="1"/>
        <end position="24"/>
    </location>
</feature>
<evidence type="ECO:0000256" key="3">
    <source>
        <dbReference type="ARBA" id="ARBA00022448"/>
    </source>
</evidence>
<proteinExistence type="inferred from homology"/>
<evidence type="ECO:0000256" key="1">
    <source>
        <dbReference type="ARBA" id="ARBA00004442"/>
    </source>
</evidence>
<dbReference type="EMBL" id="PCRK01000052">
    <property type="protein sequence ID" value="PIP19522.1"/>
    <property type="molecule type" value="Genomic_DNA"/>
</dbReference>
<dbReference type="InterPro" id="IPR051906">
    <property type="entry name" value="TolC-like"/>
</dbReference>
<dbReference type="Pfam" id="PF02321">
    <property type="entry name" value="OEP"/>
    <property type="match status" value="2"/>
</dbReference>
<keyword evidence="3" id="KW-0813">Transport</keyword>
<evidence type="ECO:0000256" key="8">
    <source>
        <dbReference type="SAM" id="Coils"/>
    </source>
</evidence>
<dbReference type="PANTHER" id="PTHR30026:SF20">
    <property type="entry name" value="OUTER MEMBRANE PROTEIN TOLC"/>
    <property type="match status" value="1"/>
</dbReference>
<name>A0A2G9YK55_9BACT</name>
<evidence type="ECO:0000256" key="5">
    <source>
        <dbReference type="ARBA" id="ARBA00022692"/>
    </source>
</evidence>
<sequence length="429" mass="47464">MRRYPYVFLIFVLFLFISFNKVTAEETLTWQDCIKEAAKNHPDLIAAQESVKESEAAKQISASTLSPQVNSNLSAATARTASGNGDTATHKTADSYSYGVTGSQLLFDGLKTINNVNAAKENIKASQQGYRFTSSEVRLRLRTAFVNLLRAQELVHVTEDIATIRRGNFELITLRYESGLEHKGALLTAEANLAQANFEIAQAKREIELTQRQMTKEMGRTEFSPLSVKADFKVIDSAKEKPDFETLVKTNPSLQQLIAQKNAAGFGLKSTYANFFPTLSGQAGANKAGSCWFPQNDQWNLGLTVSLPIFEGGLRLAQVSQAKALFNQLQANERSTRDGIIVTLAQAWVDLQDAIETVEVQYKSLVAAQERAKIAEAQYSTGFITYDNWSIIEDNLVRAKTDYLNAESNALLAEASWIQAKGETLEYAQ</sequence>
<keyword evidence="7" id="KW-0998">Cell outer membrane</keyword>
<keyword evidence="6" id="KW-0472">Membrane</keyword>
<organism evidence="10 11">
    <name type="scientific">Candidatus Sherwoodlollariibacterium unditelluris</name>
    <dbReference type="NCBI Taxonomy" id="1974757"/>
    <lineage>
        <taxon>Bacteria</taxon>
        <taxon>Pseudomonadati</taxon>
        <taxon>Candidatus Omnitrophota</taxon>
        <taxon>Candidatus Sherwoodlollariibacterium</taxon>
    </lineage>
</organism>
<keyword evidence="9" id="KW-0732">Signal</keyword>
<comment type="subcellular location">
    <subcellularLocation>
        <location evidence="1">Cell outer membrane</location>
    </subcellularLocation>
</comment>
<dbReference type="AlphaFoldDB" id="A0A2G9YK55"/>
<evidence type="ECO:0000256" key="4">
    <source>
        <dbReference type="ARBA" id="ARBA00022452"/>
    </source>
</evidence>
<dbReference type="Gene3D" id="1.20.1600.10">
    <property type="entry name" value="Outer membrane efflux proteins (OEP)"/>
    <property type="match status" value="1"/>
</dbReference>
<keyword evidence="8" id="KW-0175">Coiled coil</keyword>
<dbReference type="GO" id="GO:0009279">
    <property type="term" value="C:cell outer membrane"/>
    <property type="evidence" value="ECO:0007669"/>
    <property type="project" value="UniProtKB-SubCell"/>
</dbReference>
<protein>
    <submittedName>
        <fullName evidence="10">Transporter</fullName>
    </submittedName>
</protein>
<accession>A0A2G9YK55</accession>